<evidence type="ECO:0000256" key="1">
    <source>
        <dbReference type="SAM" id="Phobius"/>
    </source>
</evidence>
<dbReference type="KEGG" id="aarc:G127AT_06485"/>
<reference evidence="2" key="1">
    <citation type="submission" date="2021-03" db="EMBL/GenBank/DDBJ databases">
        <title>Agromyces archimandritus sp. nov., isolated from the cockroach Archimandrita tessellata.</title>
        <authorList>
            <person name="Guzman J."/>
            <person name="Ortuzar M."/>
            <person name="Poehlein A."/>
            <person name="Daniel R."/>
            <person name="Trujillo M."/>
            <person name="Vilcinskas A."/>
        </authorList>
    </citation>
    <scope>NUCLEOTIDE SEQUENCE</scope>
    <source>
        <strain evidence="2">G127AT</strain>
    </source>
</reference>
<evidence type="ECO:0000313" key="3">
    <source>
        <dbReference type="Proteomes" id="UP000671914"/>
    </source>
</evidence>
<keyword evidence="3" id="KW-1185">Reference proteome</keyword>
<evidence type="ECO:0000313" key="2">
    <source>
        <dbReference type="EMBL" id="QTX05840.1"/>
    </source>
</evidence>
<proteinExistence type="predicted"/>
<gene>
    <name evidence="2" type="ORF">G127AT_06485</name>
</gene>
<organism evidence="2 3">
    <name type="scientific">Agromyces archimandritae</name>
    <dbReference type="NCBI Taxonomy" id="2781962"/>
    <lineage>
        <taxon>Bacteria</taxon>
        <taxon>Bacillati</taxon>
        <taxon>Actinomycetota</taxon>
        <taxon>Actinomycetes</taxon>
        <taxon>Micrococcales</taxon>
        <taxon>Microbacteriaceae</taxon>
        <taxon>Agromyces</taxon>
    </lineage>
</organism>
<dbReference type="EMBL" id="CP071696">
    <property type="protein sequence ID" value="QTX05840.1"/>
    <property type="molecule type" value="Genomic_DNA"/>
</dbReference>
<feature type="transmembrane region" description="Helical" evidence="1">
    <location>
        <begin position="76"/>
        <end position="99"/>
    </location>
</feature>
<sequence length="256" mass="27185">MSAACPESRPRGHHACRFGLLSATRGRFGLLSVRAAGGCRGTPHSFLARTLARRRAGCHDVHTMIRLSPPVLPKSIGLIILMSLMTGLLLSRFVAPLFAARPLPWLWAALTVAMCEGLMLSAITVVTFPRVMWVEPGCTVHVRGRTVPVLQLTRIHRKLSGKGSSQYLTYTFVPEGGPKFRMLMTGEPFTALDADGVATLRRFAGSLAGAFASDSADAPLHSGLAGKRGTTEAGPRELIADLATLDVRSAASGSAA</sequence>
<name>A0A975IPQ3_9MICO</name>
<keyword evidence="1" id="KW-0812">Transmembrane</keyword>
<keyword evidence="1" id="KW-1133">Transmembrane helix</keyword>
<dbReference type="AlphaFoldDB" id="A0A975IPQ3"/>
<dbReference type="RefSeq" id="WP_210901201.1">
    <property type="nucleotide sequence ID" value="NZ_CP071696.1"/>
</dbReference>
<dbReference type="Proteomes" id="UP000671914">
    <property type="component" value="Chromosome"/>
</dbReference>
<accession>A0A975IPQ3</accession>
<protein>
    <submittedName>
        <fullName evidence="2">Uncharacterized protein</fullName>
    </submittedName>
</protein>
<keyword evidence="1" id="KW-0472">Membrane</keyword>
<feature type="transmembrane region" description="Helical" evidence="1">
    <location>
        <begin position="105"/>
        <end position="126"/>
    </location>
</feature>